<dbReference type="GO" id="GO:0004497">
    <property type="term" value="F:monooxygenase activity"/>
    <property type="evidence" value="ECO:0007669"/>
    <property type="project" value="UniProtKB-KW"/>
</dbReference>
<dbReference type="Proteomes" id="UP001501710">
    <property type="component" value="Unassembled WGS sequence"/>
</dbReference>
<dbReference type="PANTHER" id="PTHR33336:SF3">
    <property type="entry name" value="ABM DOMAIN-CONTAINING PROTEIN"/>
    <property type="match status" value="1"/>
</dbReference>
<sequence>MSNTLTIVASFSAKPGQEQRLRDELNAMIAPSLAEEGCLGYQPYVDPNRADRMVIVEEWADGDALDHHFSLPHFKHVAEVLDEILAEPFTLRRLTDVVTTAT</sequence>
<dbReference type="Pfam" id="PF03992">
    <property type="entry name" value="ABM"/>
    <property type="match status" value="1"/>
</dbReference>
<dbReference type="InterPro" id="IPR050744">
    <property type="entry name" value="AI-2_Isomerase_LsrG"/>
</dbReference>
<evidence type="ECO:0000313" key="3">
    <source>
        <dbReference type="Proteomes" id="UP001501710"/>
    </source>
</evidence>
<dbReference type="Gene3D" id="3.30.70.100">
    <property type="match status" value="1"/>
</dbReference>
<dbReference type="RefSeq" id="WP_344902939.1">
    <property type="nucleotide sequence ID" value="NZ_BAABAS010000020.1"/>
</dbReference>
<organism evidence="2 3">
    <name type="scientific">Actinomadura meridiana</name>
    <dbReference type="NCBI Taxonomy" id="559626"/>
    <lineage>
        <taxon>Bacteria</taxon>
        <taxon>Bacillati</taxon>
        <taxon>Actinomycetota</taxon>
        <taxon>Actinomycetes</taxon>
        <taxon>Streptosporangiales</taxon>
        <taxon>Thermomonosporaceae</taxon>
        <taxon>Actinomadura</taxon>
    </lineage>
</organism>
<proteinExistence type="predicted"/>
<dbReference type="InterPro" id="IPR007138">
    <property type="entry name" value="ABM_dom"/>
</dbReference>
<dbReference type="SUPFAM" id="SSF54909">
    <property type="entry name" value="Dimeric alpha+beta barrel"/>
    <property type="match status" value="1"/>
</dbReference>
<feature type="domain" description="ABM" evidence="1">
    <location>
        <begin position="5"/>
        <end position="94"/>
    </location>
</feature>
<keyword evidence="2" id="KW-0560">Oxidoreductase</keyword>
<name>A0ABP8CGV8_9ACTN</name>
<comment type="caution">
    <text evidence="2">The sequence shown here is derived from an EMBL/GenBank/DDBJ whole genome shotgun (WGS) entry which is preliminary data.</text>
</comment>
<dbReference type="PANTHER" id="PTHR33336">
    <property type="entry name" value="QUINOL MONOOXYGENASE YGIN-RELATED"/>
    <property type="match status" value="1"/>
</dbReference>
<accession>A0ABP8CGV8</accession>
<reference evidence="3" key="1">
    <citation type="journal article" date="2019" name="Int. J. Syst. Evol. Microbiol.">
        <title>The Global Catalogue of Microorganisms (GCM) 10K type strain sequencing project: providing services to taxonomists for standard genome sequencing and annotation.</title>
        <authorList>
            <consortium name="The Broad Institute Genomics Platform"/>
            <consortium name="The Broad Institute Genome Sequencing Center for Infectious Disease"/>
            <person name="Wu L."/>
            <person name="Ma J."/>
        </authorList>
    </citation>
    <scope>NUCLEOTIDE SEQUENCE [LARGE SCALE GENOMIC DNA]</scope>
    <source>
        <strain evidence="3">JCM 17440</strain>
    </source>
</reference>
<evidence type="ECO:0000313" key="2">
    <source>
        <dbReference type="EMBL" id="GAA4239167.1"/>
    </source>
</evidence>
<protein>
    <submittedName>
        <fullName evidence="2">Quinol monooxygenase</fullName>
    </submittedName>
</protein>
<evidence type="ECO:0000259" key="1">
    <source>
        <dbReference type="PROSITE" id="PS51725"/>
    </source>
</evidence>
<keyword evidence="3" id="KW-1185">Reference proteome</keyword>
<dbReference type="InterPro" id="IPR011008">
    <property type="entry name" value="Dimeric_a/b-barrel"/>
</dbReference>
<gene>
    <name evidence="2" type="ORF">GCM10022254_58140</name>
</gene>
<dbReference type="EMBL" id="BAABAS010000020">
    <property type="protein sequence ID" value="GAA4239167.1"/>
    <property type="molecule type" value="Genomic_DNA"/>
</dbReference>
<keyword evidence="2" id="KW-0503">Monooxygenase</keyword>
<dbReference type="PROSITE" id="PS51725">
    <property type="entry name" value="ABM"/>
    <property type="match status" value="1"/>
</dbReference>